<organism evidence="1 2">
    <name type="scientific">Camelina sativa</name>
    <name type="common">False flax</name>
    <name type="synonym">Myagrum sativum</name>
    <dbReference type="NCBI Taxonomy" id="90675"/>
    <lineage>
        <taxon>Eukaryota</taxon>
        <taxon>Viridiplantae</taxon>
        <taxon>Streptophyta</taxon>
        <taxon>Embryophyta</taxon>
        <taxon>Tracheophyta</taxon>
        <taxon>Spermatophyta</taxon>
        <taxon>Magnoliopsida</taxon>
        <taxon>eudicotyledons</taxon>
        <taxon>Gunneridae</taxon>
        <taxon>Pentapetalae</taxon>
        <taxon>rosids</taxon>
        <taxon>malvids</taxon>
        <taxon>Brassicales</taxon>
        <taxon>Brassicaceae</taxon>
        <taxon>Camelineae</taxon>
        <taxon>Camelina</taxon>
    </lineage>
</organism>
<sequence>MHGVLGISNLGGMGSYLGIPKSLGGSKMKIFSFVRDRLQSWTTGWTTKQLSRGGKECSGEFLVEFGPVWGTTLVSLGEALWEYAVGGWGFKNVDDFNYALLAKQLWRLIEAPKSLFARVLRDRYYQNSDPMDLIRSYSPSYGWRSIVSARSLINKGLIKRVGSGESISIWTDPWVPTQSPRPALSKGPLKDPSLKISHLIDYGTNSWRMDMLLAHFDLEDVALIRVIPLGSTQMADSLGWHFTKLWKYTVKSGYETERAVKQRIIQVIRYGPDITPLLAAVWRVSCPPKL</sequence>
<dbReference type="GeneID" id="104738262"/>
<keyword evidence="1" id="KW-1185">Reference proteome</keyword>
<dbReference type="Proteomes" id="UP000694864">
    <property type="component" value="Chromosome 13"/>
</dbReference>
<dbReference type="RefSeq" id="XP_010456766.1">
    <property type="nucleotide sequence ID" value="XM_010458464.1"/>
</dbReference>
<gene>
    <name evidence="2" type="primary">LOC104738262</name>
</gene>
<accession>A0ABM0VIM2</accession>
<protein>
    <submittedName>
        <fullName evidence="2">Uncharacterized protein LOC104738262</fullName>
    </submittedName>
</protein>
<name>A0ABM0VIM2_CAMSA</name>
<reference evidence="2" key="2">
    <citation type="submission" date="2025-08" db="UniProtKB">
        <authorList>
            <consortium name="RefSeq"/>
        </authorList>
    </citation>
    <scope>IDENTIFICATION</scope>
    <source>
        <tissue evidence="2">Leaf</tissue>
    </source>
</reference>
<evidence type="ECO:0000313" key="1">
    <source>
        <dbReference type="Proteomes" id="UP000694864"/>
    </source>
</evidence>
<reference evidence="1" key="1">
    <citation type="journal article" date="2014" name="Nat. Commun.">
        <title>The emerging biofuel crop Camelina sativa retains a highly undifferentiated hexaploid genome structure.</title>
        <authorList>
            <person name="Kagale S."/>
            <person name="Koh C."/>
            <person name="Nixon J."/>
            <person name="Bollina V."/>
            <person name="Clarke W.E."/>
            <person name="Tuteja R."/>
            <person name="Spillane C."/>
            <person name="Robinson S.J."/>
            <person name="Links M.G."/>
            <person name="Clarke C."/>
            <person name="Higgins E.E."/>
            <person name="Huebert T."/>
            <person name="Sharpe A.G."/>
            <person name="Parkin I.A."/>
        </authorList>
    </citation>
    <scope>NUCLEOTIDE SEQUENCE [LARGE SCALE GENOMIC DNA]</scope>
    <source>
        <strain evidence="1">cv. DH55</strain>
    </source>
</reference>
<evidence type="ECO:0000313" key="2">
    <source>
        <dbReference type="RefSeq" id="XP_010456766.1"/>
    </source>
</evidence>
<proteinExistence type="predicted"/>